<evidence type="ECO:0000259" key="1">
    <source>
        <dbReference type="PROSITE" id="PS50932"/>
    </source>
</evidence>
<keyword evidence="3" id="KW-0238">DNA-binding</keyword>
<feature type="domain" description="HTH lacI-type" evidence="1">
    <location>
        <begin position="115"/>
        <end position="163"/>
    </location>
</feature>
<sequence>MLPHTLRAFDDRVSYTTPERRLMLATIANAVIDALGNSADCRTGPRENARRDALNWFKLAGPDYQMVCHLAGLDPACTRRAVLRYVASGKPMPAIRRGNRSTRHGGVAKPAMHGATQADIAAQAGVSPATVRNVLNGTGQPSLQMRERVRRAMRELADLRDAA</sequence>
<name>A0A9X2HSJ6_9SPHN</name>
<dbReference type="Gene3D" id="1.10.260.40">
    <property type="entry name" value="lambda repressor-like DNA-binding domains"/>
    <property type="match status" value="1"/>
</dbReference>
<dbReference type="AlphaFoldDB" id="A0A9X2HSJ6"/>
<dbReference type="CDD" id="cd01392">
    <property type="entry name" value="HTH_LacI"/>
    <property type="match status" value="1"/>
</dbReference>
<dbReference type="PROSITE" id="PS50943">
    <property type="entry name" value="HTH_CROC1"/>
    <property type="match status" value="1"/>
</dbReference>
<keyword evidence="4" id="KW-1185">Reference proteome</keyword>
<dbReference type="GO" id="GO:0006355">
    <property type="term" value="P:regulation of DNA-templated transcription"/>
    <property type="evidence" value="ECO:0007669"/>
    <property type="project" value="InterPro"/>
</dbReference>
<protein>
    <submittedName>
        <fullName evidence="3">LacI family DNA-binding transcriptional regulator</fullName>
    </submittedName>
</protein>
<dbReference type="Proteomes" id="UP001139451">
    <property type="component" value="Unassembled WGS sequence"/>
</dbReference>
<gene>
    <name evidence="3" type="ORF">M9978_15400</name>
</gene>
<accession>A0A9X2HSJ6</accession>
<organism evidence="3 4">
    <name type="scientific">Sphingomonas tagetis</name>
    <dbReference type="NCBI Taxonomy" id="2949092"/>
    <lineage>
        <taxon>Bacteria</taxon>
        <taxon>Pseudomonadati</taxon>
        <taxon>Pseudomonadota</taxon>
        <taxon>Alphaproteobacteria</taxon>
        <taxon>Sphingomonadales</taxon>
        <taxon>Sphingomonadaceae</taxon>
        <taxon>Sphingomonas</taxon>
    </lineage>
</organism>
<evidence type="ECO:0000259" key="2">
    <source>
        <dbReference type="PROSITE" id="PS50943"/>
    </source>
</evidence>
<evidence type="ECO:0000313" key="3">
    <source>
        <dbReference type="EMBL" id="MCP3731810.1"/>
    </source>
</evidence>
<dbReference type="GO" id="GO:0003677">
    <property type="term" value="F:DNA binding"/>
    <property type="evidence" value="ECO:0007669"/>
    <property type="project" value="UniProtKB-KW"/>
</dbReference>
<dbReference type="SMART" id="SM00354">
    <property type="entry name" value="HTH_LACI"/>
    <property type="match status" value="1"/>
</dbReference>
<dbReference type="RefSeq" id="WP_254294720.1">
    <property type="nucleotide sequence ID" value="NZ_JAMLDX010000012.1"/>
</dbReference>
<comment type="caution">
    <text evidence="3">The sequence shown here is derived from an EMBL/GenBank/DDBJ whole genome shotgun (WGS) entry which is preliminary data.</text>
</comment>
<dbReference type="InterPro" id="IPR001387">
    <property type="entry name" value="Cro/C1-type_HTH"/>
</dbReference>
<dbReference type="SUPFAM" id="SSF47413">
    <property type="entry name" value="lambda repressor-like DNA-binding domains"/>
    <property type="match status" value="1"/>
</dbReference>
<evidence type="ECO:0000313" key="4">
    <source>
        <dbReference type="Proteomes" id="UP001139451"/>
    </source>
</evidence>
<proteinExistence type="predicted"/>
<dbReference type="PROSITE" id="PS50932">
    <property type="entry name" value="HTH_LACI_2"/>
    <property type="match status" value="1"/>
</dbReference>
<reference evidence="3" key="1">
    <citation type="submission" date="2022-05" db="EMBL/GenBank/DDBJ databases">
        <title>Sphingomonas sp. strain MG17 Genome sequencing and assembly.</title>
        <authorList>
            <person name="Kim I."/>
        </authorList>
    </citation>
    <scope>NUCLEOTIDE SEQUENCE</scope>
    <source>
        <strain evidence="3">MG17</strain>
    </source>
</reference>
<dbReference type="InterPro" id="IPR000843">
    <property type="entry name" value="HTH_LacI"/>
</dbReference>
<feature type="domain" description="HTH cro/C1-type" evidence="2">
    <location>
        <begin position="116"/>
        <end position="159"/>
    </location>
</feature>
<dbReference type="EMBL" id="JAMLDX010000012">
    <property type="protein sequence ID" value="MCP3731810.1"/>
    <property type="molecule type" value="Genomic_DNA"/>
</dbReference>
<dbReference type="InterPro" id="IPR010982">
    <property type="entry name" value="Lambda_DNA-bd_dom_sf"/>
</dbReference>
<dbReference type="Pfam" id="PF00356">
    <property type="entry name" value="LacI"/>
    <property type="match status" value="1"/>
</dbReference>